<dbReference type="SUPFAM" id="SSF109604">
    <property type="entry name" value="HD-domain/PDEase-like"/>
    <property type="match status" value="1"/>
</dbReference>
<dbReference type="PANTHER" id="PTHR33525:SF6">
    <property type="entry name" value="HDOD DOMAIN-CONTAINING PROTEIN"/>
    <property type="match status" value="1"/>
</dbReference>
<name>A0ABT3A877_9ALTE</name>
<dbReference type="Pfam" id="PF08668">
    <property type="entry name" value="HDOD"/>
    <property type="match status" value="1"/>
</dbReference>
<feature type="domain" description="HDOD" evidence="1">
    <location>
        <begin position="18"/>
        <end position="210"/>
    </location>
</feature>
<evidence type="ECO:0000313" key="2">
    <source>
        <dbReference type="EMBL" id="MCV2884792.1"/>
    </source>
</evidence>
<evidence type="ECO:0000259" key="1">
    <source>
        <dbReference type="PROSITE" id="PS51833"/>
    </source>
</evidence>
<dbReference type="InterPro" id="IPR052340">
    <property type="entry name" value="RNase_Y/CdgJ"/>
</dbReference>
<dbReference type="PANTHER" id="PTHR33525">
    <property type="match status" value="1"/>
</dbReference>
<organism evidence="2 3">
    <name type="scientific">Fluctibacter corallii</name>
    <dbReference type="NCBI Taxonomy" id="2984329"/>
    <lineage>
        <taxon>Bacteria</taxon>
        <taxon>Pseudomonadati</taxon>
        <taxon>Pseudomonadota</taxon>
        <taxon>Gammaproteobacteria</taxon>
        <taxon>Alteromonadales</taxon>
        <taxon>Alteromonadaceae</taxon>
        <taxon>Fluctibacter</taxon>
    </lineage>
</organism>
<proteinExistence type="predicted"/>
<dbReference type="Gene3D" id="1.10.3210.10">
    <property type="entry name" value="Hypothetical protein af1432"/>
    <property type="match status" value="1"/>
</dbReference>
<protein>
    <submittedName>
        <fullName evidence="2">HDOD domain-containing protein</fullName>
    </submittedName>
</protein>
<accession>A0ABT3A877</accession>
<dbReference type="EMBL" id="JAOWKX010000004">
    <property type="protein sequence ID" value="MCV2884792.1"/>
    <property type="molecule type" value="Genomic_DNA"/>
</dbReference>
<dbReference type="InterPro" id="IPR013976">
    <property type="entry name" value="HDOD"/>
</dbReference>
<sequence length="285" mass="31506">MATKVSALEKELLKKVVIPPRPDIVNKVTDELKQEDPDLDKVAKLITSDVSLAASMLKIANSPVFKRSKPFTSLDQAVKVLGITRVEVIVNSVALKGTFPDADILDPLWRKSAYVADMNGILAEKTGNPALVDPAYMLGLFHMSGVPVLLQNYPNYAKFIKEADEYGWGEVLGKEKVNFGANHTVIGALLAKRWQLPSALVVVIQHQHNPLLFEKANMNKLVLILLSLLKLSRNIMHQKYMGSGENAEWAKSFEGVMRVLNLDAASLTSLKKDAQDEHNARLAEQ</sequence>
<dbReference type="PROSITE" id="PS51833">
    <property type="entry name" value="HDOD"/>
    <property type="match status" value="1"/>
</dbReference>
<evidence type="ECO:0000313" key="3">
    <source>
        <dbReference type="Proteomes" id="UP001652504"/>
    </source>
</evidence>
<comment type="caution">
    <text evidence="2">The sequence shown here is derived from an EMBL/GenBank/DDBJ whole genome shotgun (WGS) entry which is preliminary data.</text>
</comment>
<keyword evidence="3" id="KW-1185">Reference proteome</keyword>
<dbReference type="RefSeq" id="WP_263712076.1">
    <property type="nucleotide sequence ID" value="NZ_JAOWKX010000004.1"/>
</dbReference>
<reference evidence="2 3" key="1">
    <citation type="submission" date="2022-10" db="EMBL/GenBank/DDBJ databases">
        <title>Aestuariibacter sp. AA17 isolated from Montipora capitata coral fragment.</title>
        <authorList>
            <person name="Emsley S.A."/>
            <person name="Pfannmuller K.M."/>
            <person name="Loughran R.M."/>
            <person name="Shlafstein M."/>
            <person name="Papke E."/>
            <person name="Saw J.H."/>
            <person name="Ushijima B."/>
            <person name="Videau P."/>
        </authorList>
    </citation>
    <scope>NUCLEOTIDE SEQUENCE [LARGE SCALE GENOMIC DNA]</scope>
    <source>
        <strain evidence="2 3">AA17</strain>
    </source>
</reference>
<dbReference type="Proteomes" id="UP001652504">
    <property type="component" value="Unassembled WGS sequence"/>
</dbReference>
<gene>
    <name evidence="2" type="ORF">OE749_08790</name>
</gene>